<sequence>MEMFYRKTSLIITTVVMVLVMLLMINGFEFGERQYFKAKVERSDIVGMSYKRSNLYLRIINTKGKAFYTNVTGPVLRKGEEVIVSCTKRIISGGLICRLEIFEPKQ</sequence>
<organism evidence="1 2">
    <name type="scientific">Kangiella profundi</name>
    <dbReference type="NCBI Taxonomy" id="1561924"/>
    <lineage>
        <taxon>Bacteria</taxon>
        <taxon>Pseudomonadati</taxon>
        <taxon>Pseudomonadota</taxon>
        <taxon>Gammaproteobacteria</taxon>
        <taxon>Kangiellales</taxon>
        <taxon>Kangiellaceae</taxon>
        <taxon>Kangiella</taxon>
    </lineage>
</organism>
<accession>A0A2K9AD94</accession>
<name>A0A2K9AD94_9GAMM</name>
<evidence type="ECO:0000313" key="1">
    <source>
        <dbReference type="EMBL" id="AUD79407.1"/>
    </source>
</evidence>
<keyword evidence="2" id="KW-1185">Reference proteome</keyword>
<dbReference type="EMBL" id="CP025120">
    <property type="protein sequence ID" value="AUD79407.1"/>
    <property type="molecule type" value="Genomic_DNA"/>
</dbReference>
<dbReference type="Proteomes" id="UP000232693">
    <property type="component" value="Chromosome"/>
</dbReference>
<reference evidence="1 2" key="1">
    <citation type="submission" date="2017-12" db="EMBL/GenBank/DDBJ databases">
        <title>Kangiella profundi FT102 completed genome.</title>
        <authorList>
            <person name="Xu J."/>
            <person name="Wang J."/>
            <person name="Lu Y."/>
        </authorList>
    </citation>
    <scope>NUCLEOTIDE SEQUENCE [LARGE SCALE GENOMIC DNA]</scope>
    <source>
        <strain evidence="1 2">FT102</strain>
    </source>
</reference>
<dbReference type="KEGG" id="kpd:CW740_09210"/>
<gene>
    <name evidence="1" type="ORF">CW740_09210</name>
</gene>
<proteinExistence type="predicted"/>
<dbReference type="AlphaFoldDB" id="A0A2K9AD94"/>
<evidence type="ECO:0000313" key="2">
    <source>
        <dbReference type="Proteomes" id="UP000232693"/>
    </source>
</evidence>
<dbReference type="RefSeq" id="WP_106647221.1">
    <property type="nucleotide sequence ID" value="NZ_BMGO01000001.1"/>
</dbReference>
<protein>
    <submittedName>
        <fullName evidence="1">Uncharacterized protein</fullName>
    </submittedName>
</protein>